<name>A0AAW1DI22_9HEMI</name>
<proteinExistence type="predicted"/>
<dbReference type="AlphaFoldDB" id="A0AAW1DI22"/>
<protein>
    <submittedName>
        <fullName evidence="1">Uncharacterized protein</fullName>
    </submittedName>
</protein>
<comment type="caution">
    <text evidence="1">The sequence shown here is derived from an EMBL/GenBank/DDBJ whole genome shotgun (WGS) entry which is preliminary data.</text>
</comment>
<accession>A0AAW1DI22</accession>
<dbReference type="Proteomes" id="UP001461498">
    <property type="component" value="Unassembled WGS sequence"/>
</dbReference>
<gene>
    <name evidence="1" type="ORF">O3M35_004759</name>
</gene>
<reference evidence="1 2" key="1">
    <citation type="submission" date="2022-12" db="EMBL/GenBank/DDBJ databases">
        <title>Chromosome-level genome assembly of true bugs.</title>
        <authorList>
            <person name="Ma L."/>
            <person name="Li H."/>
        </authorList>
    </citation>
    <scope>NUCLEOTIDE SEQUENCE [LARGE SCALE GENOMIC DNA]</scope>
    <source>
        <strain evidence="1">Lab_2022b</strain>
    </source>
</reference>
<dbReference type="EMBL" id="JAPXFL010000002">
    <property type="protein sequence ID" value="KAK9509858.1"/>
    <property type="molecule type" value="Genomic_DNA"/>
</dbReference>
<sequence>MDSGISSAGNHLQLCQSAVLEQHRELDQLLSDMLMTVRDIQEIPYHARQDSRPFTYGLASPSLVRKAGSPPSSTYCRQQQSSPDFHEGYVPLISPKRQHIYSHDLCLVVSAQP</sequence>
<keyword evidence="2" id="KW-1185">Reference proteome</keyword>
<evidence type="ECO:0000313" key="1">
    <source>
        <dbReference type="EMBL" id="KAK9509858.1"/>
    </source>
</evidence>
<evidence type="ECO:0000313" key="2">
    <source>
        <dbReference type="Proteomes" id="UP001461498"/>
    </source>
</evidence>
<organism evidence="1 2">
    <name type="scientific">Rhynocoris fuscipes</name>
    <dbReference type="NCBI Taxonomy" id="488301"/>
    <lineage>
        <taxon>Eukaryota</taxon>
        <taxon>Metazoa</taxon>
        <taxon>Ecdysozoa</taxon>
        <taxon>Arthropoda</taxon>
        <taxon>Hexapoda</taxon>
        <taxon>Insecta</taxon>
        <taxon>Pterygota</taxon>
        <taxon>Neoptera</taxon>
        <taxon>Paraneoptera</taxon>
        <taxon>Hemiptera</taxon>
        <taxon>Heteroptera</taxon>
        <taxon>Panheteroptera</taxon>
        <taxon>Cimicomorpha</taxon>
        <taxon>Reduviidae</taxon>
        <taxon>Harpactorinae</taxon>
        <taxon>Harpactorini</taxon>
        <taxon>Rhynocoris</taxon>
    </lineage>
</organism>